<accession>A0AAX6FB81</accession>
<dbReference type="Proteomes" id="UP001140949">
    <property type="component" value="Unassembled WGS sequence"/>
</dbReference>
<sequence>MMHLVGEDVLVATLVGSVNELVMAQSSDGEVVDRSGATSR</sequence>
<reference evidence="1" key="2">
    <citation type="submission" date="2023-04" db="EMBL/GenBank/DDBJ databases">
        <authorList>
            <person name="Bruccoleri R.E."/>
            <person name="Oakeley E.J."/>
            <person name="Faust A.-M."/>
            <person name="Dessus-Babus S."/>
            <person name="Altorfer M."/>
            <person name="Burckhardt D."/>
            <person name="Oertli M."/>
            <person name="Naumann U."/>
            <person name="Petersen F."/>
            <person name="Wong J."/>
        </authorList>
    </citation>
    <scope>NUCLEOTIDE SEQUENCE</scope>
    <source>
        <strain evidence="1">GSM-AAB239-AS_SAM_17_03QT</strain>
        <tissue evidence="1">Leaf</tissue>
    </source>
</reference>
<reference evidence="1" key="1">
    <citation type="journal article" date="2023" name="GigaByte">
        <title>Genome assembly of the bearded iris, Iris pallida Lam.</title>
        <authorList>
            <person name="Bruccoleri R.E."/>
            <person name="Oakeley E.J."/>
            <person name="Faust A.M.E."/>
            <person name="Altorfer M."/>
            <person name="Dessus-Babus S."/>
            <person name="Burckhardt D."/>
            <person name="Oertli M."/>
            <person name="Naumann U."/>
            <person name="Petersen F."/>
            <person name="Wong J."/>
        </authorList>
    </citation>
    <scope>NUCLEOTIDE SEQUENCE</scope>
    <source>
        <strain evidence="1">GSM-AAB239-AS_SAM_17_03QT</strain>
    </source>
</reference>
<evidence type="ECO:0000313" key="1">
    <source>
        <dbReference type="EMBL" id="KAJ6813612.1"/>
    </source>
</evidence>
<proteinExistence type="predicted"/>
<protein>
    <submittedName>
        <fullName evidence="1">Uncharacterized protein</fullName>
    </submittedName>
</protein>
<dbReference type="EMBL" id="JANAVB010030220">
    <property type="protein sequence ID" value="KAJ6813612.1"/>
    <property type="molecule type" value="Genomic_DNA"/>
</dbReference>
<name>A0AAX6FB81_IRIPA</name>
<evidence type="ECO:0000313" key="2">
    <source>
        <dbReference type="Proteomes" id="UP001140949"/>
    </source>
</evidence>
<dbReference type="AlphaFoldDB" id="A0AAX6FB81"/>
<gene>
    <name evidence="1" type="ORF">M6B38_142320</name>
</gene>
<comment type="caution">
    <text evidence="1">The sequence shown here is derived from an EMBL/GenBank/DDBJ whole genome shotgun (WGS) entry which is preliminary data.</text>
</comment>
<organism evidence="1 2">
    <name type="scientific">Iris pallida</name>
    <name type="common">Sweet iris</name>
    <dbReference type="NCBI Taxonomy" id="29817"/>
    <lineage>
        <taxon>Eukaryota</taxon>
        <taxon>Viridiplantae</taxon>
        <taxon>Streptophyta</taxon>
        <taxon>Embryophyta</taxon>
        <taxon>Tracheophyta</taxon>
        <taxon>Spermatophyta</taxon>
        <taxon>Magnoliopsida</taxon>
        <taxon>Liliopsida</taxon>
        <taxon>Asparagales</taxon>
        <taxon>Iridaceae</taxon>
        <taxon>Iridoideae</taxon>
        <taxon>Irideae</taxon>
        <taxon>Iris</taxon>
    </lineage>
</organism>
<keyword evidence="2" id="KW-1185">Reference proteome</keyword>